<dbReference type="EMBL" id="JACHFD010000010">
    <property type="protein sequence ID" value="MBB5352016.1"/>
    <property type="molecule type" value="Genomic_DNA"/>
</dbReference>
<reference evidence="6 7" key="1">
    <citation type="submission" date="2020-08" db="EMBL/GenBank/DDBJ databases">
        <title>Genomic Encyclopedia of Type Strains, Phase IV (KMG-IV): sequencing the most valuable type-strain genomes for metagenomic binning, comparative biology and taxonomic classification.</title>
        <authorList>
            <person name="Goeker M."/>
        </authorList>
    </citation>
    <scope>NUCLEOTIDE SEQUENCE [LARGE SCALE GENOMIC DNA]</scope>
    <source>
        <strain evidence="6 7">YC6886</strain>
    </source>
</reference>
<evidence type="ECO:0000259" key="5">
    <source>
        <dbReference type="SMART" id="SM00822"/>
    </source>
</evidence>
<evidence type="ECO:0000313" key="6">
    <source>
        <dbReference type="EMBL" id="MBB5352016.1"/>
    </source>
</evidence>
<dbReference type="GO" id="GO:0016491">
    <property type="term" value="F:oxidoreductase activity"/>
    <property type="evidence" value="ECO:0007669"/>
    <property type="project" value="UniProtKB-KW"/>
</dbReference>
<dbReference type="SMART" id="SM00822">
    <property type="entry name" value="PKS_KR"/>
    <property type="match status" value="1"/>
</dbReference>
<dbReference type="PRINTS" id="PR00080">
    <property type="entry name" value="SDRFAMILY"/>
</dbReference>
<dbReference type="InterPro" id="IPR020904">
    <property type="entry name" value="Sc_DH/Rdtase_CS"/>
</dbReference>
<dbReference type="PROSITE" id="PS00061">
    <property type="entry name" value="ADH_SHORT"/>
    <property type="match status" value="1"/>
</dbReference>
<evidence type="ECO:0000256" key="2">
    <source>
        <dbReference type="ARBA" id="ARBA00023002"/>
    </source>
</evidence>
<protein>
    <recommendedName>
        <fullName evidence="5">Ketoreductase domain-containing protein</fullName>
    </recommendedName>
</protein>
<dbReference type="SUPFAM" id="SSF51735">
    <property type="entry name" value="NAD(P)-binding Rossmann-fold domains"/>
    <property type="match status" value="1"/>
</dbReference>
<comment type="caution">
    <text evidence="6">The sequence shown here is derived from an EMBL/GenBank/DDBJ whole genome shotgun (WGS) entry which is preliminary data.</text>
</comment>
<evidence type="ECO:0000256" key="4">
    <source>
        <dbReference type="SAM" id="Phobius"/>
    </source>
</evidence>
<keyword evidence="4" id="KW-0472">Membrane</keyword>
<dbReference type="RefSeq" id="WP_184018706.1">
    <property type="nucleotide sequence ID" value="NZ_JACHFD010000010.1"/>
</dbReference>
<dbReference type="Pfam" id="PF00106">
    <property type="entry name" value="adh_short"/>
    <property type="match status" value="1"/>
</dbReference>
<dbReference type="GO" id="GO:0016020">
    <property type="term" value="C:membrane"/>
    <property type="evidence" value="ECO:0007669"/>
    <property type="project" value="TreeGrafter"/>
</dbReference>
<keyword evidence="7" id="KW-1185">Reference proteome</keyword>
<evidence type="ECO:0000256" key="3">
    <source>
        <dbReference type="RuleBase" id="RU000363"/>
    </source>
</evidence>
<dbReference type="PIRSF" id="PIRSF000126">
    <property type="entry name" value="11-beta-HSD1"/>
    <property type="match status" value="1"/>
</dbReference>
<dbReference type="CDD" id="cd05233">
    <property type="entry name" value="SDR_c"/>
    <property type="match status" value="1"/>
</dbReference>
<name>A0A840V4P5_9BACT</name>
<feature type="domain" description="Ketoreductase" evidence="5">
    <location>
        <begin position="8"/>
        <end position="192"/>
    </location>
</feature>
<sequence length="267" mass="28482">MPPTSFYACALVTGASSGLGAEFARQLAGRCHFLVLTARRADRLEVLAAELEADHPHVKVVTVAADVAEAVDRQRILEACLQTGAVPDLLVNNAGMGDYGEFASASWDKLEAMIRVNVEALTAMAHALAPLMIERGGGHILQVSSLASVLPIPDFAVYAATKAYVSSFSEALRIELQEHGVHVTAVCPGPVHTEFGHVARRGAAGKEHPLREWSYVEARQVVSEALAGVEINRPKVFPGWKIAAAAVILGALPLALVRLAMSTRPRR</sequence>
<keyword evidence="2" id="KW-0560">Oxidoreductase</keyword>
<dbReference type="Gene3D" id="3.40.50.720">
    <property type="entry name" value="NAD(P)-binding Rossmann-like Domain"/>
    <property type="match status" value="1"/>
</dbReference>
<dbReference type="Proteomes" id="UP000557717">
    <property type="component" value="Unassembled WGS sequence"/>
</dbReference>
<dbReference type="AlphaFoldDB" id="A0A840V4P5"/>
<gene>
    <name evidence="6" type="ORF">HNR46_002257</name>
</gene>
<feature type="transmembrane region" description="Helical" evidence="4">
    <location>
        <begin position="242"/>
        <end position="261"/>
    </location>
</feature>
<dbReference type="InterPro" id="IPR036291">
    <property type="entry name" value="NAD(P)-bd_dom_sf"/>
</dbReference>
<keyword evidence="4" id="KW-1133">Transmembrane helix</keyword>
<comment type="similarity">
    <text evidence="1 3">Belongs to the short-chain dehydrogenases/reductases (SDR) family.</text>
</comment>
<evidence type="ECO:0000313" key="7">
    <source>
        <dbReference type="Proteomes" id="UP000557717"/>
    </source>
</evidence>
<dbReference type="InterPro" id="IPR057326">
    <property type="entry name" value="KR_dom"/>
</dbReference>
<dbReference type="PRINTS" id="PR00081">
    <property type="entry name" value="GDHRDH"/>
</dbReference>
<dbReference type="PANTHER" id="PTHR44196">
    <property type="entry name" value="DEHYDROGENASE/REDUCTASE SDR FAMILY MEMBER 7B"/>
    <property type="match status" value="1"/>
</dbReference>
<evidence type="ECO:0000256" key="1">
    <source>
        <dbReference type="ARBA" id="ARBA00006484"/>
    </source>
</evidence>
<keyword evidence="4" id="KW-0812">Transmembrane</keyword>
<organism evidence="6 7">
    <name type="scientific">Haloferula luteola</name>
    <dbReference type="NCBI Taxonomy" id="595692"/>
    <lineage>
        <taxon>Bacteria</taxon>
        <taxon>Pseudomonadati</taxon>
        <taxon>Verrucomicrobiota</taxon>
        <taxon>Verrucomicrobiia</taxon>
        <taxon>Verrucomicrobiales</taxon>
        <taxon>Verrucomicrobiaceae</taxon>
        <taxon>Haloferula</taxon>
    </lineage>
</organism>
<accession>A0A840V4P5</accession>
<dbReference type="InterPro" id="IPR002347">
    <property type="entry name" value="SDR_fam"/>
</dbReference>
<dbReference type="PANTHER" id="PTHR44196:SF2">
    <property type="entry name" value="SHORT-CHAIN DEHYDROGENASE-RELATED"/>
    <property type="match status" value="1"/>
</dbReference>
<proteinExistence type="inferred from homology"/>